<dbReference type="PANTHER" id="PTHR10837:SF8">
    <property type="entry name" value="PROTEIN-ARGININE DEIMINASE"/>
    <property type="match status" value="1"/>
</dbReference>
<evidence type="ECO:0000313" key="5">
    <source>
        <dbReference type="Proteomes" id="UP000238823"/>
    </source>
</evidence>
<protein>
    <submittedName>
        <fullName evidence="4">Protein-arginine deiminase</fullName>
    </submittedName>
</protein>
<dbReference type="Gene3D" id="3.75.10.10">
    <property type="entry name" value="L-arginine/glycine Amidinotransferase, Chain A"/>
    <property type="match status" value="1"/>
</dbReference>
<feature type="region of interest" description="Disordered" evidence="1">
    <location>
        <begin position="38"/>
        <end position="67"/>
    </location>
</feature>
<dbReference type="AlphaFoldDB" id="A0A2S9YKI2"/>
<dbReference type="Pfam" id="PF03068">
    <property type="entry name" value="PAD"/>
    <property type="match status" value="1"/>
</dbReference>
<feature type="compositionally biased region" description="Acidic residues" evidence="1">
    <location>
        <begin position="40"/>
        <end position="60"/>
    </location>
</feature>
<feature type="signal peptide" evidence="2">
    <location>
        <begin position="1"/>
        <end position="24"/>
    </location>
</feature>
<feature type="domain" description="Protein-arginine deiminase C-terminal" evidence="3">
    <location>
        <begin position="187"/>
        <end position="559"/>
    </location>
</feature>
<keyword evidence="2" id="KW-0732">Signal</keyword>
<dbReference type="RefSeq" id="WP_181234010.1">
    <property type="nucleotide sequence ID" value="NZ_PVNL01000092.1"/>
</dbReference>
<dbReference type="EMBL" id="PVNL01000092">
    <property type="protein sequence ID" value="PRQ05588.1"/>
    <property type="molecule type" value="Genomic_DNA"/>
</dbReference>
<dbReference type="InterPro" id="IPR013530">
    <property type="entry name" value="PAD_C"/>
</dbReference>
<dbReference type="GO" id="GO:0005737">
    <property type="term" value="C:cytoplasm"/>
    <property type="evidence" value="ECO:0007669"/>
    <property type="project" value="InterPro"/>
</dbReference>
<gene>
    <name evidence="4" type="ORF">ENSA7_44780</name>
</gene>
<evidence type="ECO:0000256" key="2">
    <source>
        <dbReference type="SAM" id="SignalP"/>
    </source>
</evidence>
<feature type="chain" id="PRO_5015603562" evidence="2">
    <location>
        <begin position="25"/>
        <end position="566"/>
    </location>
</feature>
<evidence type="ECO:0000313" key="4">
    <source>
        <dbReference type="EMBL" id="PRQ05588.1"/>
    </source>
</evidence>
<organism evidence="4 5">
    <name type="scientific">Enhygromyxa salina</name>
    <dbReference type="NCBI Taxonomy" id="215803"/>
    <lineage>
        <taxon>Bacteria</taxon>
        <taxon>Pseudomonadati</taxon>
        <taxon>Myxococcota</taxon>
        <taxon>Polyangia</taxon>
        <taxon>Nannocystales</taxon>
        <taxon>Nannocystaceae</taxon>
        <taxon>Enhygromyxa</taxon>
    </lineage>
</organism>
<dbReference type="InterPro" id="IPR004303">
    <property type="entry name" value="PAD"/>
</dbReference>
<dbReference type="GO" id="GO:0004668">
    <property type="term" value="F:protein-arginine deiminase activity"/>
    <property type="evidence" value="ECO:0007669"/>
    <property type="project" value="InterPro"/>
</dbReference>
<accession>A0A2S9YKI2</accession>
<dbReference type="GO" id="GO:0005509">
    <property type="term" value="F:calcium ion binding"/>
    <property type="evidence" value="ECO:0007669"/>
    <property type="project" value="InterPro"/>
</dbReference>
<sequence>MTLPTGARLRRASLARCVAALSLAGVIVPLSLTGCKGDEKDDLGEAGETDPGDTGTEETGGELGPWEFDDVLGASNSDDDDISGKRDWLEVPVDTDDDVVDWVMPADSFTGFAEGDQVELVLAGEQPEFVRFWHGNSPVLGHDVSEVRTTYVFTPGSEDEHFSVEFDGFNHGYTLTINHLDADGEIVATDEVVVRSAPLIMNHHLQPAEHLWVVDVGTNSAMINSYATALGDKFSPVAGNTVGYDVWIQDEIEFATQVTPTNRINIIIDSIRDRGLNSFPNQIVQPNIFKQTWGVPGTETSFDSFGNLEATPPITVDGIEYPFGRIYFGKTPQWGINDVLADFLHAQTVQAPVEIDTTWLCVGHVDEFASFVPDPSSAKGFKVLLGDIDAGYALLESMDPSTALPRYAADHGFATVGDIVDDANLRALNDDVRDDYLNPIWNQFKQEFALDDSDIISVPSIFEPVNGCGGAVVALIPGMANLIVANVEGEPTKLFIPDPFLRANNDDQASDPLVSSFAASMPDGIESIFVDDWNTYHVALGEVHCGTNVLRTPIANWWEVATHLLD</sequence>
<dbReference type="PANTHER" id="PTHR10837">
    <property type="entry name" value="PEPTIDYLARGININE DEIMINASE"/>
    <property type="match status" value="1"/>
</dbReference>
<dbReference type="Proteomes" id="UP000238823">
    <property type="component" value="Unassembled WGS sequence"/>
</dbReference>
<evidence type="ECO:0000259" key="3">
    <source>
        <dbReference type="Pfam" id="PF03068"/>
    </source>
</evidence>
<proteinExistence type="predicted"/>
<evidence type="ECO:0000256" key="1">
    <source>
        <dbReference type="SAM" id="MobiDB-lite"/>
    </source>
</evidence>
<name>A0A2S9YKI2_9BACT</name>
<comment type="caution">
    <text evidence="4">The sequence shown here is derived from an EMBL/GenBank/DDBJ whole genome shotgun (WGS) entry which is preliminary data.</text>
</comment>
<dbReference type="SUPFAM" id="SSF55909">
    <property type="entry name" value="Pentein"/>
    <property type="match status" value="1"/>
</dbReference>
<reference evidence="4 5" key="1">
    <citation type="submission" date="2018-03" db="EMBL/GenBank/DDBJ databases">
        <title>Draft Genome Sequences of the Obligatory Marine Myxobacteria Enhygromyxa salina SWB007.</title>
        <authorList>
            <person name="Poehlein A."/>
            <person name="Moghaddam J.A."/>
            <person name="Harms H."/>
            <person name="Alanjari M."/>
            <person name="Koenig G.M."/>
            <person name="Daniel R."/>
            <person name="Schaeberle T.F."/>
        </authorList>
    </citation>
    <scope>NUCLEOTIDE SEQUENCE [LARGE SCALE GENOMIC DNA]</scope>
    <source>
        <strain evidence="4 5">SWB007</strain>
    </source>
</reference>